<dbReference type="EMBL" id="CAJNOK010012740">
    <property type="protein sequence ID" value="CAF1169983.1"/>
    <property type="molecule type" value="Genomic_DNA"/>
</dbReference>
<name>A0A8S2MYP6_9BILA</name>
<comment type="caution">
    <text evidence="2">The sequence shown here is derived from an EMBL/GenBank/DDBJ whole genome shotgun (WGS) entry which is preliminary data.</text>
</comment>
<dbReference type="PANTHER" id="PTHR46579">
    <property type="entry name" value="F5/8 TYPE C DOMAIN-CONTAINING PROTEIN-RELATED"/>
    <property type="match status" value="1"/>
</dbReference>
<dbReference type="AlphaFoldDB" id="A0A8S2MYP6"/>
<gene>
    <name evidence="1" type="ORF">OVA965_LOCUS22519</name>
    <name evidence="2" type="ORF">TMI583_LOCUS23233</name>
</gene>
<dbReference type="Proteomes" id="UP000677228">
    <property type="component" value="Unassembled WGS sequence"/>
</dbReference>
<evidence type="ECO:0000313" key="3">
    <source>
        <dbReference type="Proteomes" id="UP000682733"/>
    </source>
</evidence>
<protein>
    <recommendedName>
        <fullName evidence="4">Transposase domain-containing protein</fullName>
    </recommendedName>
</protein>
<evidence type="ECO:0000313" key="2">
    <source>
        <dbReference type="EMBL" id="CAF3981333.1"/>
    </source>
</evidence>
<dbReference type="Proteomes" id="UP000682733">
    <property type="component" value="Unassembled WGS sequence"/>
</dbReference>
<reference evidence="2" key="1">
    <citation type="submission" date="2021-02" db="EMBL/GenBank/DDBJ databases">
        <authorList>
            <person name="Nowell W R."/>
        </authorList>
    </citation>
    <scope>NUCLEOTIDE SEQUENCE</scope>
</reference>
<organism evidence="2 3">
    <name type="scientific">Didymodactylos carnosus</name>
    <dbReference type="NCBI Taxonomy" id="1234261"/>
    <lineage>
        <taxon>Eukaryota</taxon>
        <taxon>Metazoa</taxon>
        <taxon>Spiralia</taxon>
        <taxon>Gnathifera</taxon>
        <taxon>Rotifera</taxon>
        <taxon>Eurotatoria</taxon>
        <taxon>Bdelloidea</taxon>
        <taxon>Philodinida</taxon>
        <taxon>Philodinidae</taxon>
        <taxon>Didymodactylos</taxon>
    </lineage>
</organism>
<proteinExistence type="predicted"/>
<evidence type="ECO:0008006" key="4">
    <source>
        <dbReference type="Google" id="ProtNLM"/>
    </source>
</evidence>
<dbReference type="PANTHER" id="PTHR46579:SF1">
    <property type="entry name" value="F5_8 TYPE C DOMAIN-CONTAINING PROTEIN"/>
    <property type="match status" value="1"/>
</dbReference>
<sequence>MFNNRFYQKTDTDRKRQARARAGDAFLNAFIDGENINIDLLSPSQNDIYDEQNFDEQQKDSSGDNTDDDDDDLQELFNVLDVNREKKLYSSSSLSIYDACMEIVRLSHDLNLNKCQIKCLLAGLHILLSNDNKLPRTVPGLMKLVGIGYSKKVNYFCRECFYPLFTPQQKECTTGCSMNNQRRPFKNVSELVINDVKKEITTTTKTYLNLIREYPTQSSTLLPCDVLNGEVYTQLPSKFDHQLTLALHTDQSQKWGASRCGPFILGAWLGGTHPNRDLLWDKIVQQIYELLQSGIKVTTDNDKQLKFSIRVQYATFDLTALAQNCNIIQFNGYYTCSDCTIQGVAIGRQIFYPYSPVSSPRKTDHDYLTLSTQNLPAARAMGIKGPTPLTKLLLFPDQVAKHYMHLVCSGHFKTLITYWERILLPGVFDQGALHFYENKNVLTDIENFFNYYYPTLAKHYGAKSQLCTIHLHLHLKEQVLKHSSLSLTSCFLREDYLGHSLKWCHGKKYVLEQFITWYLVNRTLRRSNELSINDLFLAKKFDERYLNNKIIQMYEELIMGIDGQQSIS</sequence>
<accession>A0A8S2MYP6</accession>
<evidence type="ECO:0000313" key="1">
    <source>
        <dbReference type="EMBL" id="CAF1169983.1"/>
    </source>
</evidence>
<dbReference type="EMBL" id="CAJOBA010034264">
    <property type="protein sequence ID" value="CAF3981333.1"/>
    <property type="molecule type" value="Genomic_DNA"/>
</dbReference>